<accession>A0A927HCI6</accession>
<dbReference type="InterPro" id="IPR025321">
    <property type="entry name" value="DUF4227"/>
</dbReference>
<sequence length="75" mass="9096">MKSFIKNIWYTMKVFLLFVSFTIIFYIGMVWLNEEYQNYNRYDEPDGQAIKVSSIDKDEGSSWFNRLKLFYLNGE</sequence>
<comment type="caution">
    <text evidence="2">The sequence shown here is derived from an EMBL/GenBank/DDBJ whole genome shotgun (WGS) entry which is preliminary data.</text>
</comment>
<evidence type="ECO:0000313" key="3">
    <source>
        <dbReference type="Proteomes" id="UP000602076"/>
    </source>
</evidence>
<dbReference type="EMBL" id="JACXSI010000038">
    <property type="protein sequence ID" value="MBD3109596.1"/>
    <property type="molecule type" value="Genomic_DNA"/>
</dbReference>
<dbReference type="Proteomes" id="UP000602076">
    <property type="component" value="Unassembled WGS sequence"/>
</dbReference>
<keyword evidence="1" id="KW-1133">Transmembrane helix</keyword>
<name>A0A927HCI6_9BACI</name>
<reference evidence="2" key="1">
    <citation type="submission" date="2020-09" db="EMBL/GenBank/DDBJ databases">
        <title>Bacillus faecalis sp. nov., a moderately halophilic bacterium isolated from cow faeces.</title>
        <authorList>
            <person name="Jiang L."/>
            <person name="Lee J."/>
        </authorList>
    </citation>
    <scope>NUCLEOTIDE SEQUENCE</scope>
    <source>
        <strain evidence="2">AGMB 02131</strain>
    </source>
</reference>
<gene>
    <name evidence="2" type="ORF">IEO70_14705</name>
</gene>
<dbReference type="AlphaFoldDB" id="A0A927HCI6"/>
<organism evidence="2 3">
    <name type="scientific">Peribacillus faecalis</name>
    <dbReference type="NCBI Taxonomy" id="2772559"/>
    <lineage>
        <taxon>Bacteria</taxon>
        <taxon>Bacillati</taxon>
        <taxon>Bacillota</taxon>
        <taxon>Bacilli</taxon>
        <taxon>Bacillales</taxon>
        <taxon>Bacillaceae</taxon>
        <taxon>Peribacillus</taxon>
    </lineage>
</organism>
<dbReference type="Pfam" id="PF14004">
    <property type="entry name" value="DUF4227"/>
    <property type="match status" value="1"/>
</dbReference>
<keyword evidence="1" id="KW-0812">Transmembrane</keyword>
<evidence type="ECO:0000256" key="1">
    <source>
        <dbReference type="SAM" id="Phobius"/>
    </source>
</evidence>
<keyword evidence="3" id="KW-1185">Reference proteome</keyword>
<proteinExistence type="predicted"/>
<protein>
    <submittedName>
        <fullName evidence="2">YqzK family protein</fullName>
    </submittedName>
</protein>
<keyword evidence="1" id="KW-0472">Membrane</keyword>
<evidence type="ECO:0000313" key="2">
    <source>
        <dbReference type="EMBL" id="MBD3109596.1"/>
    </source>
</evidence>
<dbReference type="RefSeq" id="WP_190999131.1">
    <property type="nucleotide sequence ID" value="NZ_JACXSI010000038.1"/>
</dbReference>
<feature type="transmembrane region" description="Helical" evidence="1">
    <location>
        <begin position="12"/>
        <end position="32"/>
    </location>
</feature>